<dbReference type="SUPFAM" id="SSF48371">
    <property type="entry name" value="ARM repeat"/>
    <property type="match status" value="1"/>
</dbReference>
<dbReference type="InterPro" id="IPR016024">
    <property type="entry name" value="ARM-type_fold"/>
</dbReference>
<accession>A0AAV4F884</accession>
<evidence type="ECO:0000256" key="2">
    <source>
        <dbReference type="ARBA" id="ARBA00022490"/>
    </source>
</evidence>
<dbReference type="AlphaFoldDB" id="A0AAV4F884"/>
<dbReference type="GO" id="GO:0051879">
    <property type="term" value="F:Hsp90 protein binding"/>
    <property type="evidence" value="ECO:0007669"/>
    <property type="project" value="TreeGrafter"/>
</dbReference>
<dbReference type="InterPro" id="IPR011989">
    <property type="entry name" value="ARM-like"/>
</dbReference>
<dbReference type="PANTHER" id="PTHR45994">
    <property type="entry name" value="FI21225P1"/>
    <property type="match status" value="1"/>
</dbReference>
<evidence type="ECO:0000313" key="4">
    <source>
        <dbReference type="Proteomes" id="UP000762676"/>
    </source>
</evidence>
<keyword evidence="2" id="KW-0963">Cytoplasm</keyword>
<protein>
    <submittedName>
        <fullName evidence="3">Protein unc-45 homolog A</fullName>
    </submittedName>
</protein>
<evidence type="ECO:0000256" key="1">
    <source>
        <dbReference type="ARBA" id="ARBA00004496"/>
    </source>
</evidence>
<dbReference type="Gene3D" id="1.25.10.10">
    <property type="entry name" value="Leucine-rich Repeat Variant"/>
    <property type="match status" value="2"/>
</dbReference>
<evidence type="ECO:0000313" key="3">
    <source>
        <dbReference type="EMBL" id="GFR68928.1"/>
    </source>
</evidence>
<name>A0AAV4F884_9GAST</name>
<keyword evidence="4" id="KW-1185">Reference proteome</keyword>
<dbReference type="PANTHER" id="PTHR45994:SF1">
    <property type="entry name" value="FI21225P1"/>
    <property type="match status" value="1"/>
</dbReference>
<gene>
    <name evidence="3" type="ORF">ElyMa_005618500</name>
</gene>
<reference evidence="3 4" key="1">
    <citation type="journal article" date="2021" name="Elife">
        <title>Chloroplast acquisition without the gene transfer in kleptoplastic sea slugs, Plakobranchus ocellatus.</title>
        <authorList>
            <person name="Maeda T."/>
            <person name="Takahashi S."/>
            <person name="Yoshida T."/>
            <person name="Shimamura S."/>
            <person name="Takaki Y."/>
            <person name="Nagai Y."/>
            <person name="Toyoda A."/>
            <person name="Suzuki Y."/>
            <person name="Arimoto A."/>
            <person name="Ishii H."/>
            <person name="Satoh N."/>
            <person name="Nishiyama T."/>
            <person name="Hasebe M."/>
            <person name="Maruyama T."/>
            <person name="Minagawa J."/>
            <person name="Obokata J."/>
            <person name="Shigenobu S."/>
        </authorList>
    </citation>
    <scope>NUCLEOTIDE SEQUENCE [LARGE SCALE GENOMIC DNA]</scope>
</reference>
<dbReference type="Proteomes" id="UP000762676">
    <property type="component" value="Unassembled WGS sequence"/>
</dbReference>
<dbReference type="EMBL" id="BMAT01011241">
    <property type="protein sequence ID" value="GFR68928.1"/>
    <property type="molecule type" value="Genomic_DNA"/>
</dbReference>
<proteinExistence type="predicted"/>
<comment type="caution">
    <text evidence="3">The sequence shown here is derived from an EMBL/GenBank/DDBJ whole genome shotgun (WGS) entry which is preliminary data.</text>
</comment>
<feature type="non-terminal residue" evidence="3">
    <location>
        <position position="250"/>
    </location>
</feature>
<dbReference type="GO" id="GO:0005737">
    <property type="term" value="C:cytoplasm"/>
    <property type="evidence" value="ECO:0007669"/>
    <property type="project" value="UniProtKB-SubCell"/>
</dbReference>
<comment type="subcellular location">
    <subcellularLocation>
        <location evidence="1">Cytoplasm</location>
    </subcellularLocation>
</comment>
<sequence>MPQGLCKLGSFMGTDASTQPMAEGSTLKLSRICRKFLVNASQDSDLRKWATEGLAYLTLDADIKEELVNDTQALTSIFGLAKDKPEFVTSRVKKLAAAGVINALVALSNTDSKNSRELLSSSLQSIGHQQPSAIAFCSGQSSVARARLSPISLLRLLCFASRNRILTEKGIPAIEQYMYEEHDMLRRAATELMCNMIISEKVQDLFEGQNDRVKIMVLFSGEEDEALVRAATGSLAILSARPSLCEKIVA</sequence>
<organism evidence="3 4">
    <name type="scientific">Elysia marginata</name>
    <dbReference type="NCBI Taxonomy" id="1093978"/>
    <lineage>
        <taxon>Eukaryota</taxon>
        <taxon>Metazoa</taxon>
        <taxon>Spiralia</taxon>
        <taxon>Lophotrochozoa</taxon>
        <taxon>Mollusca</taxon>
        <taxon>Gastropoda</taxon>
        <taxon>Heterobranchia</taxon>
        <taxon>Euthyneura</taxon>
        <taxon>Panpulmonata</taxon>
        <taxon>Sacoglossa</taxon>
        <taxon>Placobranchoidea</taxon>
        <taxon>Plakobranchidae</taxon>
        <taxon>Elysia</taxon>
    </lineage>
</organism>